<keyword evidence="1" id="KW-1133">Transmembrane helix</keyword>
<evidence type="ECO:0000313" key="2">
    <source>
        <dbReference type="EMBL" id="RNA20391.1"/>
    </source>
</evidence>
<comment type="caution">
    <text evidence="2">The sequence shown here is derived from an EMBL/GenBank/DDBJ whole genome shotgun (WGS) entry which is preliminary data.</text>
</comment>
<keyword evidence="3" id="KW-1185">Reference proteome</keyword>
<proteinExistence type="predicted"/>
<dbReference type="EMBL" id="REGN01003862">
    <property type="protein sequence ID" value="RNA20391.1"/>
    <property type="molecule type" value="Genomic_DNA"/>
</dbReference>
<dbReference type="AlphaFoldDB" id="A0A3M7RAD3"/>
<gene>
    <name evidence="2" type="ORF">BpHYR1_007966</name>
</gene>
<sequence>MIELIVALQKDLIALVAQNTQRQQTIFDTRLIHANYVDTGKIIRSLYCEGRGARTGAVRARVGRRAGLVVLADNFVAFVPRYPAHAHRVQRHAASETGLPATVLAPLALLGRYLTIVAIVAHVLVAALHAPLEKALAALARRHSVVDAGRPVPAHITLAKVVLGLAFFQLLVVVVGLEVVEQVLERLVREHGRRTVRLTQLTV</sequence>
<feature type="transmembrane region" description="Helical" evidence="1">
    <location>
        <begin position="113"/>
        <end position="132"/>
    </location>
</feature>
<keyword evidence="1" id="KW-0472">Membrane</keyword>
<name>A0A3M7RAD3_BRAPC</name>
<evidence type="ECO:0000313" key="3">
    <source>
        <dbReference type="Proteomes" id="UP000276133"/>
    </source>
</evidence>
<keyword evidence="1" id="KW-0812">Transmembrane</keyword>
<evidence type="ECO:0000256" key="1">
    <source>
        <dbReference type="SAM" id="Phobius"/>
    </source>
</evidence>
<protein>
    <submittedName>
        <fullName evidence="2">Uncharacterized protein</fullName>
    </submittedName>
</protein>
<feature type="transmembrane region" description="Helical" evidence="1">
    <location>
        <begin position="152"/>
        <end position="180"/>
    </location>
</feature>
<accession>A0A3M7RAD3</accession>
<organism evidence="2 3">
    <name type="scientific">Brachionus plicatilis</name>
    <name type="common">Marine rotifer</name>
    <name type="synonym">Brachionus muelleri</name>
    <dbReference type="NCBI Taxonomy" id="10195"/>
    <lineage>
        <taxon>Eukaryota</taxon>
        <taxon>Metazoa</taxon>
        <taxon>Spiralia</taxon>
        <taxon>Gnathifera</taxon>
        <taxon>Rotifera</taxon>
        <taxon>Eurotatoria</taxon>
        <taxon>Monogononta</taxon>
        <taxon>Pseudotrocha</taxon>
        <taxon>Ploima</taxon>
        <taxon>Brachionidae</taxon>
        <taxon>Brachionus</taxon>
    </lineage>
</organism>
<reference evidence="2 3" key="1">
    <citation type="journal article" date="2018" name="Sci. Rep.">
        <title>Genomic signatures of local adaptation to the degree of environmental predictability in rotifers.</title>
        <authorList>
            <person name="Franch-Gras L."/>
            <person name="Hahn C."/>
            <person name="Garcia-Roger E.M."/>
            <person name="Carmona M.J."/>
            <person name="Serra M."/>
            <person name="Gomez A."/>
        </authorList>
    </citation>
    <scope>NUCLEOTIDE SEQUENCE [LARGE SCALE GENOMIC DNA]</scope>
    <source>
        <strain evidence="2">HYR1</strain>
    </source>
</reference>
<dbReference type="Proteomes" id="UP000276133">
    <property type="component" value="Unassembled WGS sequence"/>
</dbReference>